<name>A0A2S0HUU6_9FLAO</name>
<reference evidence="2 3" key="1">
    <citation type="submission" date="2018-02" db="EMBL/GenBank/DDBJ databases">
        <title>Genomic analysis of the strain RR4-38 isolated from a seawater recirculating aquaculture system.</title>
        <authorList>
            <person name="Kim Y.-S."/>
            <person name="Jang Y.H."/>
            <person name="Kim K.-H."/>
        </authorList>
    </citation>
    <scope>NUCLEOTIDE SEQUENCE [LARGE SCALE GENOMIC DNA]</scope>
    <source>
        <strain evidence="2 3">RR4-38</strain>
    </source>
</reference>
<evidence type="ECO:0000313" key="2">
    <source>
        <dbReference type="EMBL" id="AVI49943.1"/>
    </source>
</evidence>
<evidence type="ECO:0000313" key="3">
    <source>
        <dbReference type="Proteomes" id="UP000238442"/>
    </source>
</evidence>
<dbReference type="Proteomes" id="UP000238442">
    <property type="component" value="Chromosome"/>
</dbReference>
<feature type="domain" description="YdhG-like" evidence="1">
    <location>
        <begin position="16"/>
        <end position="110"/>
    </location>
</feature>
<dbReference type="AlphaFoldDB" id="A0A2S0HUU6"/>
<dbReference type="OrthoDB" id="670608at2"/>
<gene>
    <name evidence="2" type="ORF">C5O00_01675</name>
</gene>
<proteinExistence type="predicted"/>
<keyword evidence="3" id="KW-1185">Reference proteome</keyword>
<dbReference type="Gene3D" id="3.90.1150.200">
    <property type="match status" value="1"/>
</dbReference>
<evidence type="ECO:0000259" key="1">
    <source>
        <dbReference type="Pfam" id="PF08818"/>
    </source>
</evidence>
<sequence length="120" mass="14616">MNPAEAYILNAKEPYRSMLLHLQLVIESVIPDLQLLYKFKIPFYYLNGKQQFLYLNQSKNYVDLVFWHGAHLTNHEDKLVSDNRKHMKSLRYYKMEDIDDEVLIDLLEEAYSYRDRKYYK</sequence>
<accession>A0A2S0HUU6</accession>
<dbReference type="KEGG" id="aue:C5O00_01675"/>
<dbReference type="EMBL" id="CP027062">
    <property type="protein sequence ID" value="AVI49943.1"/>
    <property type="molecule type" value="Genomic_DNA"/>
</dbReference>
<protein>
    <submittedName>
        <fullName evidence="2">2-dehydro-3-deoxyphosphooctonate aldolase</fullName>
    </submittedName>
</protein>
<dbReference type="InterPro" id="IPR014922">
    <property type="entry name" value="YdhG-like"/>
</dbReference>
<dbReference type="Pfam" id="PF08818">
    <property type="entry name" value="DUF1801"/>
    <property type="match status" value="1"/>
</dbReference>
<organism evidence="2 3">
    <name type="scientific">Pukyongia salina</name>
    <dbReference type="NCBI Taxonomy" id="2094025"/>
    <lineage>
        <taxon>Bacteria</taxon>
        <taxon>Pseudomonadati</taxon>
        <taxon>Bacteroidota</taxon>
        <taxon>Flavobacteriia</taxon>
        <taxon>Flavobacteriales</taxon>
        <taxon>Flavobacteriaceae</taxon>
        <taxon>Pukyongia</taxon>
    </lineage>
</organism>
<dbReference type="SUPFAM" id="SSF159888">
    <property type="entry name" value="YdhG-like"/>
    <property type="match status" value="1"/>
</dbReference>
<dbReference type="RefSeq" id="WP_105214354.1">
    <property type="nucleotide sequence ID" value="NZ_CP027062.1"/>
</dbReference>